<accession>A0A8S9MD32</accession>
<reference evidence="2" key="1">
    <citation type="submission" date="2019-12" db="EMBL/GenBank/DDBJ databases">
        <title>Genome sequencing and annotation of Brassica cretica.</title>
        <authorList>
            <person name="Studholme D.J."/>
            <person name="Sarris P.F."/>
        </authorList>
    </citation>
    <scope>NUCLEOTIDE SEQUENCE</scope>
    <source>
        <strain evidence="2">PFS-102/07</strain>
        <tissue evidence="2">Leaf</tissue>
    </source>
</reference>
<name>A0A8S9MD32_BRACR</name>
<gene>
    <name evidence="2" type="ORF">F2Q70_00011961</name>
</gene>
<protein>
    <submittedName>
        <fullName evidence="2">Uncharacterized protein</fullName>
    </submittedName>
</protein>
<sequence length="148" mass="16580">MESLGQALSESDTRTSVLGENLTSPGRKLIKKPYGVLGPRRTTPQTMKKGTLYALITTPILITQGNAELSALEPDQKESTTRPRNQSSCLDITRSHDKQAETRTFQQDYEVLGEDRTYKLPENKGSTKPSIPAEPHQYVVRTHKNKRV</sequence>
<feature type="compositionally biased region" description="Basic and acidic residues" evidence="1">
    <location>
        <begin position="113"/>
        <end position="122"/>
    </location>
</feature>
<comment type="caution">
    <text evidence="2">The sequence shown here is derived from an EMBL/GenBank/DDBJ whole genome shotgun (WGS) entry which is preliminary data.</text>
</comment>
<feature type="region of interest" description="Disordered" evidence="1">
    <location>
        <begin position="71"/>
        <end position="148"/>
    </location>
</feature>
<dbReference type="EMBL" id="QGKY02000089">
    <property type="protein sequence ID" value="KAF2615549.1"/>
    <property type="molecule type" value="Genomic_DNA"/>
</dbReference>
<dbReference type="AlphaFoldDB" id="A0A8S9MD32"/>
<evidence type="ECO:0000313" key="2">
    <source>
        <dbReference type="EMBL" id="KAF2615549.1"/>
    </source>
</evidence>
<feature type="region of interest" description="Disordered" evidence="1">
    <location>
        <begin position="1"/>
        <end position="21"/>
    </location>
</feature>
<proteinExistence type="predicted"/>
<organism evidence="2">
    <name type="scientific">Brassica cretica</name>
    <name type="common">Mustard</name>
    <dbReference type="NCBI Taxonomy" id="69181"/>
    <lineage>
        <taxon>Eukaryota</taxon>
        <taxon>Viridiplantae</taxon>
        <taxon>Streptophyta</taxon>
        <taxon>Embryophyta</taxon>
        <taxon>Tracheophyta</taxon>
        <taxon>Spermatophyta</taxon>
        <taxon>Magnoliopsida</taxon>
        <taxon>eudicotyledons</taxon>
        <taxon>Gunneridae</taxon>
        <taxon>Pentapetalae</taxon>
        <taxon>rosids</taxon>
        <taxon>malvids</taxon>
        <taxon>Brassicales</taxon>
        <taxon>Brassicaceae</taxon>
        <taxon>Brassiceae</taxon>
        <taxon>Brassica</taxon>
    </lineage>
</organism>
<evidence type="ECO:0000256" key="1">
    <source>
        <dbReference type="SAM" id="MobiDB-lite"/>
    </source>
</evidence>